<protein>
    <submittedName>
        <fullName evidence="1">Uncharacterized protein</fullName>
    </submittedName>
</protein>
<dbReference type="AlphaFoldDB" id="A0A645E3F7"/>
<proteinExistence type="predicted"/>
<accession>A0A645E3F7</accession>
<gene>
    <name evidence="1" type="ORF">SDC9_142497</name>
</gene>
<comment type="caution">
    <text evidence="1">The sequence shown here is derived from an EMBL/GenBank/DDBJ whole genome shotgun (WGS) entry which is preliminary data.</text>
</comment>
<organism evidence="1">
    <name type="scientific">bioreactor metagenome</name>
    <dbReference type="NCBI Taxonomy" id="1076179"/>
    <lineage>
        <taxon>unclassified sequences</taxon>
        <taxon>metagenomes</taxon>
        <taxon>ecological metagenomes</taxon>
    </lineage>
</organism>
<name>A0A645E3F7_9ZZZZ</name>
<dbReference type="EMBL" id="VSSQ01041857">
    <property type="protein sequence ID" value="MPM95343.1"/>
    <property type="molecule type" value="Genomic_DNA"/>
</dbReference>
<evidence type="ECO:0000313" key="1">
    <source>
        <dbReference type="EMBL" id="MPM95343.1"/>
    </source>
</evidence>
<reference evidence="1" key="1">
    <citation type="submission" date="2019-08" db="EMBL/GenBank/DDBJ databases">
        <authorList>
            <person name="Kucharzyk K."/>
            <person name="Murdoch R.W."/>
            <person name="Higgins S."/>
            <person name="Loffler F."/>
        </authorList>
    </citation>
    <scope>NUCLEOTIDE SEQUENCE</scope>
</reference>
<sequence>MKSDGSEEHAKNLGKVYFLSNEFGSIRGSGKFLRKDPLVFETTIPLNVPIATLINVGITVTFSKI</sequence>